<feature type="region of interest" description="Disordered" evidence="15">
    <location>
        <begin position="97"/>
        <end position="118"/>
    </location>
</feature>
<keyword evidence="4 16" id="KW-0812">Transmembrane</keyword>
<evidence type="ECO:0000256" key="4">
    <source>
        <dbReference type="ARBA" id="ARBA00022692"/>
    </source>
</evidence>
<feature type="transmembrane region" description="Helical" evidence="16">
    <location>
        <begin position="153"/>
        <end position="174"/>
    </location>
</feature>
<dbReference type="Pfam" id="PF04695">
    <property type="entry name" value="Pex14_N"/>
    <property type="match status" value="1"/>
</dbReference>
<evidence type="ECO:0000256" key="2">
    <source>
        <dbReference type="ARBA" id="ARBA00005443"/>
    </source>
</evidence>
<comment type="subunit">
    <text evidence="13">Interacts with PEX13; forming the PEX13-PEX14 docking complex. Interacts with PEX5 (via WxxxF/Y motifs).</text>
</comment>
<protein>
    <recommendedName>
        <fullName evidence="10 14">Peroxisomal membrane protein PEX14</fullName>
    </recommendedName>
    <alternativeName>
        <fullName evidence="11 14">Peroxin-14</fullName>
    </alternativeName>
</protein>
<keyword evidence="3 14" id="KW-0813">Transport</keyword>
<dbReference type="InterPro" id="IPR036388">
    <property type="entry name" value="WH-like_DNA-bd_sf"/>
</dbReference>
<feature type="region of interest" description="Disordered" evidence="15">
    <location>
        <begin position="304"/>
        <end position="323"/>
    </location>
</feature>
<organism evidence="19 20">
    <name type="scientific">Populus deltoides</name>
    <name type="common">Eastern poplar</name>
    <name type="synonym">Eastern cottonwood</name>
    <dbReference type="NCBI Taxonomy" id="3696"/>
    <lineage>
        <taxon>Eukaryota</taxon>
        <taxon>Viridiplantae</taxon>
        <taxon>Streptophyta</taxon>
        <taxon>Embryophyta</taxon>
        <taxon>Tracheophyta</taxon>
        <taxon>Spermatophyta</taxon>
        <taxon>Magnoliopsida</taxon>
        <taxon>eudicotyledons</taxon>
        <taxon>Gunneridae</taxon>
        <taxon>Pentapetalae</taxon>
        <taxon>rosids</taxon>
        <taxon>fabids</taxon>
        <taxon>Malpighiales</taxon>
        <taxon>Salicaceae</taxon>
        <taxon>Saliceae</taxon>
        <taxon>Populus</taxon>
    </lineage>
</organism>
<dbReference type="EMBL" id="JACEGQ020000012">
    <property type="protein sequence ID" value="KAH8493053.1"/>
    <property type="molecule type" value="Genomic_DNA"/>
</dbReference>
<evidence type="ECO:0000256" key="9">
    <source>
        <dbReference type="ARBA" id="ARBA00023140"/>
    </source>
</evidence>
<comment type="similarity">
    <text evidence="2 14">Belongs to the peroxin-14 family.</text>
</comment>
<dbReference type="PANTHER" id="PTHR23058">
    <property type="entry name" value="PEROXISOMAL MEMBRANE PROTEIN PEX14"/>
    <property type="match status" value="1"/>
</dbReference>
<sequence length="359" mass="39261">MATQSSDPPPSNPADQNPGNVQPTNGIQQDAEVEAIKQSPPSVFVNSEPMREEQVQNAVKFLSHPKVRGSPVMYRRSFLEKKGLTKEEIDEAFLRVPDPTPSTQAASLNQEGQVKSTPNAQPLVSAQTLQPVAAGPTAVISSVGTLTRSRFHWYHAVFAVGLLAVSGAGTVVLVKNTVIPRLKSWIRKVVLEEEDDNVKKTNLKPSLAEEAAAAAKSAAAAAVDVARASQELLNSKNEEKRYFKEFMKMLDVQVQEMKSMSTAIHRLEGQTDNRVRNSLADQEYYRALVANPKQTYTNGKTEFDLHSGGSSSQLASAEPSAVPHPKSYMEVRTSVTNLFNCIAGWHPLELILLQWTCGQ</sequence>
<name>A0A8T2XK13_POPDE</name>
<dbReference type="InterPro" id="IPR006785">
    <property type="entry name" value="Pex14_N"/>
</dbReference>
<dbReference type="AlphaFoldDB" id="A0A8T2XK13"/>
<evidence type="ECO:0000256" key="8">
    <source>
        <dbReference type="ARBA" id="ARBA00023136"/>
    </source>
</evidence>
<keyword evidence="20" id="KW-1185">Reference proteome</keyword>
<dbReference type="InterPro" id="IPR054154">
    <property type="entry name" value="PEX14-like_M_plants"/>
</dbReference>
<evidence type="ECO:0000256" key="6">
    <source>
        <dbReference type="ARBA" id="ARBA00022989"/>
    </source>
</evidence>
<keyword evidence="5 14" id="KW-0653">Protein transport</keyword>
<dbReference type="GO" id="GO:0005102">
    <property type="term" value="F:signaling receptor binding"/>
    <property type="evidence" value="ECO:0007669"/>
    <property type="project" value="TreeGrafter"/>
</dbReference>
<gene>
    <name evidence="19" type="ORF">H0E87_022349</name>
</gene>
<feature type="compositionally biased region" description="Polar residues" evidence="15">
    <location>
        <begin position="13"/>
        <end position="28"/>
    </location>
</feature>
<keyword evidence="9 14" id="KW-0576">Peroxisome</keyword>
<dbReference type="FunFam" id="1.10.10.10:FF:000217">
    <property type="entry name" value="Peroxisomal membrane protein PEX14"/>
    <property type="match status" value="1"/>
</dbReference>
<comment type="subcellular location">
    <subcellularLocation>
        <location evidence="1">Peroxisome membrane</location>
        <topology evidence="1">Single-pass membrane protein</topology>
    </subcellularLocation>
</comment>
<accession>A0A8T2XK13</accession>
<dbReference type="Pfam" id="PF23020">
    <property type="entry name" value="PEX14-like_2nd"/>
    <property type="match status" value="1"/>
</dbReference>
<evidence type="ECO:0000313" key="20">
    <source>
        <dbReference type="Proteomes" id="UP000807159"/>
    </source>
</evidence>
<reference evidence="19" key="1">
    <citation type="journal article" date="2021" name="J. Hered.">
        <title>Genome Assembly of Salicaceae Populus deltoides (Eastern Cottonwood) I-69 Based on Nanopore Sequencing and Hi-C Technologies.</title>
        <authorList>
            <person name="Bai S."/>
            <person name="Wu H."/>
            <person name="Zhang J."/>
            <person name="Pan Z."/>
            <person name="Zhao W."/>
            <person name="Li Z."/>
            <person name="Tong C."/>
        </authorList>
    </citation>
    <scope>NUCLEOTIDE SEQUENCE</scope>
    <source>
        <tissue evidence="19">Leaf</tissue>
    </source>
</reference>
<evidence type="ECO:0000256" key="10">
    <source>
        <dbReference type="ARBA" id="ARBA00029502"/>
    </source>
</evidence>
<dbReference type="InterPro" id="IPR025655">
    <property type="entry name" value="PEX14"/>
</dbReference>
<dbReference type="GO" id="GO:0005778">
    <property type="term" value="C:peroxisomal membrane"/>
    <property type="evidence" value="ECO:0007669"/>
    <property type="project" value="UniProtKB-SubCell"/>
</dbReference>
<evidence type="ECO:0000256" key="14">
    <source>
        <dbReference type="RuleBase" id="RU367032"/>
    </source>
</evidence>
<evidence type="ECO:0000259" key="18">
    <source>
        <dbReference type="Pfam" id="PF23020"/>
    </source>
</evidence>
<evidence type="ECO:0000256" key="3">
    <source>
        <dbReference type="ARBA" id="ARBA00022448"/>
    </source>
</evidence>
<dbReference type="GO" id="GO:0016560">
    <property type="term" value="P:protein import into peroxisome matrix, docking"/>
    <property type="evidence" value="ECO:0007669"/>
    <property type="project" value="UniProtKB-UniRule"/>
</dbReference>
<feature type="domain" description="Peroxisomal membrane protein PEX14 central plants" evidence="18">
    <location>
        <begin position="149"/>
        <end position="268"/>
    </location>
</feature>
<evidence type="ECO:0000313" key="19">
    <source>
        <dbReference type="EMBL" id="KAH8493054.1"/>
    </source>
</evidence>
<keyword evidence="7" id="KW-0811">Translocation</keyword>
<dbReference type="PANTHER" id="PTHR23058:SF0">
    <property type="entry name" value="PEROXISOMAL MEMBRANE PROTEIN PEX14"/>
    <property type="match status" value="1"/>
</dbReference>
<keyword evidence="6 16" id="KW-1133">Transmembrane helix</keyword>
<dbReference type="Proteomes" id="UP000807159">
    <property type="component" value="Chromosome 12"/>
</dbReference>
<comment type="function">
    <text evidence="12 14">Component of the PEX13-PEX14 docking complex, a translocon channel that specifically mediates the import of peroxisomal cargo proteins bound to PEX5 receptor. The PEX13-PEX14 docking complex forms a large import pore which can be opened to a diameter of about 9 nm. Mechanistically, PEX5 receptor along with cargo proteins associates with the PEX14 subunit of the PEX13-PEX14 docking complex in the cytosol, leading to the insertion of the receptor into the organelle membrane with the concomitant translocation of the cargo into the peroxisome matrix.</text>
</comment>
<evidence type="ECO:0000256" key="15">
    <source>
        <dbReference type="SAM" id="MobiDB-lite"/>
    </source>
</evidence>
<evidence type="ECO:0000256" key="11">
    <source>
        <dbReference type="ARBA" id="ARBA00029691"/>
    </source>
</evidence>
<dbReference type="EMBL" id="JACEGQ020000012">
    <property type="protein sequence ID" value="KAH8493054.1"/>
    <property type="molecule type" value="Genomic_DNA"/>
</dbReference>
<evidence type="ECO:0000256" key="7">
    <source>
        <dbReference type="ARBA" id="ARBA00023010"/>
    </source>
</evidence>
<feature type="region of interest" description="Disordered" evidence="15">
    <location>
        <begin position="1"/>
        <end position="46"/>
    </location>
</feature>
<feature type="domain" description="Peroxisome membrane anchor protein Pex14p N-terminal" evidence="17">
    <location>
        <begin position="51"/>
        <end position="93"/>
    </location>
</feature>
<keyword evidence="8 14" id="KW-0472">Membrane</keyword>
<comment type="caution">
    <text evidence="19">The sequence shown here is derived from an EMBL/GenBank/DDBJ whole genome shotgun (WGS) entry which is preliminary data.</text>
</comment>
<dbReference type="Gene3D" id="1.10.10.10">
    <property type="entry name" value="Winged helix-like DNA-binding domain superfamily/Winged helix DNA-binding domain"/>
    <property type="match status" value="1"/>
</dbReference>
<evidence type="ECO:0000256" key="5">
    <source>
        <dbReference type="ARBA" id="ARBA00022927"/>
    </source>
</evidence>
<proteinExistence type="inferred from homology"/>
<evidence type="ECO:0000256" key="16">
    <source>
        <dbReference type="SAM" id="Phobius"/>
    </source>
</evidence>
<feature type="compositionally biased region" description="Polar residues" evidence="15">
    <location>
        <begin position="101"/>
        <end position="118"/>
    </location>
</feature>
<evidence type="ECO:0000259" key="17">
    <source>
        <dbReference type="Pfam" id="PF04695"/>
    </source>
</evidence>
<evidence type="ECO:0000256" key="13">
    <source>
        <dbReference type="ARBA" id="ARBA00064754"/>
    </source>
</evidence>
<evidence type="ECO:0000256" key="12">
    <source>
        <dbReference type="ARBA" id="ARBA00053920"/>
    </source>
</evidence>
<evidence type="ECO:0000256" key="1">
    <source>
        <dbReference type="ARBA" id="ARBA00004549"/>
    </source>
</evidence>
<dbReference type="GO" id="GO:1990429">
    <property type="term" value="C:peroxisomal importomer complex"/>
    <property type="evidence" value="ECO:0007669"/>
    <property type="project" value="TreeGrafter"/>
</dbReference>